<dbReference type="PANTHER" id="PTHR11895:SF7">
    <property type="entry name" value="GLUTAMYL-TRNA(GLN) AMIDOTRANSFERASE SUBUNIT A, MITOCHONDRIAL"/>
    <property type="match status" value="1"/>
</dbReference>
<dbReference type="Proteomes" id="UP000009336">
    <property type="component" value="Unassembled WGS sequence"/>
</dbReference>
<evidence type="ECO:0000256" key="1">
    <source>
        <dbReference type="ARBA" id="ARBA00009199"/>
    </source>
</evidence>
<dbReference type="AlphaFoldDB" id="K8WC88"/>
<dbReference type="InterPro" id="IPR000120">
    <property type="entry name" value="Amidase"/>
</dbReference>
<dbReference type="Gene3D" id="3.90.1300.10">
    <property type="entry name" value="Amidase signature (AS) domain"/>
    <property type="match status" value="1"/>
</dbReference>
<protein>
    <submittedName>
        <fullName evidence="3">6-aminohexanoate-cyclic-dimer hydrolase NylA</fullName>
    </submittedName>
</protein>
<comment type="caution">
    <text evidence="3">The sequence shown here is derived from an EMBL/GenBank/DDBJ whole genome shotgun (WGS) entry which is preliminary data.</text>
</comment>
<evidence type="ECO:0000259" key="2">
    <source>
        <dbReference type="Pfam" id="PF01425"/>
    </source>
</evidence>
<dbReference type="RefSeq" id="WP_008912720.1">
    <property type="nucleotide sequence ID" value="NZ_KB233223.1"/>
</dbReference>
<dbReference type="eggNOG" id="COG0154">
    <property type="taxonomic scope" value="Bacteria"/>
</dbReference>
<dbReference type="PANTHER" id="PTHR11895">
    <property type="entry name" value="TRANSAMIDASE"/>
    <property type="match status" value="1"/>
</dbReference>
<organism evidence="3 4">
    <name type="scientific">Providencia burhodogranariea DSM 19968</name>
    <dbReference type="NCBI Taxonomy" id="1141662"/>
    <lineage>
        <taxon>Bacteria</taxon>
        <taxon>Pseudomonadati</taxon>
        <taxon>Pseudomonadota</taxon>
        <taxon>Gammaproteobacteria</taxon>
        <taxon>Enterobacterales</taxon>
        <taxon>Morganellaceae</taxon>
        <taxon>Providencia</taxon>
    </lineage>
</organism>
<name>K8WC88_9GAMM</name>
<dbReference type="HOGENOM" id="CLU_009600_0_4_6"/>
<dbReference type="InterPro" id="IPR036928">
    <property type="entry name" value="AS_sf"/>
</dbReference>
<sequence>MKLSEFVSYDGIGLAQLIKNKEVSSDEVIQASIDSISRINPKINAVIEFWIGEVEPNADRLSPLYGVPFLIKDLAITMKGKRNELGSQLAQGMIINNDSTLMSLYKKAGLATLGRTTTSEFAISTTTEASFTGPTLNPWNLHFNAGGSTGGSAAAVAAGMVPLAHATDGGGSIRVPAAVNGLFGLKPTRGRVSSGPFQDEVWSGLLAHLGVSRTVRDSAALLDAISTPAIGEPYYTALPEKSFLSAVNENPGKLKIGLVIDPPTGEKTDRSISDTLQKTAQLLSTLGHDVELVKLDTGVSWEAFVFANAQFWNVNTAAWIDNVAAITGRLINEENLEAATIAAYQYGKKISGIDILKAISTRNIVSRKLGGYFEKYDILMTPTIAKLPLKIGEYNKVQNDVDGLGWINHVFSQSPFTALANISGLPSMSVPAGFDSNTKLPIGVMFTAGFGLDAKLFSLAGQLENAAPWGHLSPQIWAGNE</sequence>
<evidence type="ECO:0000313" key="4">
    <source>
        <dbReference type="Proteomes" id="UP000009336"/>
    </source>
</evidence>
<reference evidence="3 4" key="1">
    <citation type="journal article" date="2012" name="BMC Genomics">
        <title>Comparative genomics of bacteria in the genus Providencia isolated from wild Drosophila melanogaster.</title>
        <authorList>
            <person name="Galac M.R."/>
            <person name="Lazzaro B.P."/>
        </authorList>
    </citation>
    <scope>NUCLEOTIDE SEQUENCE [LARGE SCALE GENOMIC DNA]</scope>
    <source>
        <strain evidence="3 4">DSM 19968</strain>
    </source>
</reference>
<proteinExistence type="inferred from homology"/>
<dbReference type="GO" id="GO:0016787">
    <property type="term" value="F:hydrolase activity"/>
    <property type="evidence" value="ECO:0007669"/>
    <property type="project" value="UniProtKB-KW"/>
</dbReference>
<dbReference type="OrthoDB" id="9811471at2"/>
<dbReference type="SUPFAM" id="SSF75304">
    <property type="entry name" value="Amidase signature (AS) enzymes"/>
    <property type="match status" value="1"/>
</dbReference>
<evidence type="ECO:0000313" key="3">
    <source>
        <dbReference type="EMBL" id="EKT58174.1"/>
    </source>
</evidence>
<dbReference type="Pfam" id="PF01425">
    <property type="entry name" value="Amidase"/>
    <property type="match status" value="1"/>
</dbReference>
<dbReference type="InterPro" id="IPR023631">
    <property type="entry name" value="Amidase_dom"/>
</dbReference>
<keyword evidence="3" id="KW-0378">Hydrolase</keyword>
<feature type="domain" description="Amidase" evidence="2">
    <location>
        <begin position="27"/>
        <end position="456"/>
    </location>
</feature>
<accession>K8WC88</accession>
<gene>
    <name evidence="3" type="ORF">OOA_13647</name>
</gene>
<keyword evidence="4" id="KW-1185">Reference proteome</keyword>
<dbReference type="EMBL" id="AKKL01000037">
    <property type="protein sequence ID" value="EKT58174.1"/>
    <property type="molecule type" value="Genomic_DNA"/>
</dbReference>
<dbReference type="PATRIC" id="fig|1141662.3.peg.2771"/>
<comment type="similarity">
    <text evidence="1">Belongs to the amidase family.</text>
</comment>
<dbReference type="STRING" id="1141662.OOA_13647"/>